<keyword evidence="12" id="KW-1185">Reference proteome</keyword>
<dbReference type="PANTHER" id="PTHR32089:SF119">
    <property type="entry name" value="METHYL-ACCEPTING CHEMOTAXIS PROTEIN CTPL"/>
    <property type="match status" value="1"/>
</dbReference>
<dbReference type="PROSITE" id="PS50111">
    <property type="entry name" value="CHEMOTAXIS_TRANSDUC_2"/>
    <property type="match status" value="1"/>
</dbReference>
<accession>A0AAE9Z1H1</accession>
<reference evidence="11 12" key="1">
    <citation type="journal article" date="2015" name="Genome Announc.">
        <title>Draft Genome Sequences of Marine Isolates of Thalassomonas viridans and Thalassomonas actiniarum.</title>
        <authorList>
            <person name="Olonade I."/>
            <person name="van Zyl L.J."/>
            <person name="Trindade M."/>
        </authorList>
    </citation>
    <scope>NUCLEOTIDE SEQUENCE [LARGE SCALE GENOMIC DNA]</scope>
    <source>
        <strain evidence="11 12">XOM25</strain>
    </source>
</reference>
<feature type="transmembrane region" description="Helical" evidence="8">
    <location>
        <begin position="12"/>
        <end position="33"/>
    </location>
</feature>
<organism evidence="11 12">
    <name type="scientific">Thalassomonas viridans</name>
    <dbReference type="NCBI Taxonomy" id="137584"/>
    <lineage>
        <taxon>Bacteria</taxon>
        <taxon>Pseudomonadati</taxon>
        <taxon>Pseudomonadota</taxon>
        <taxon>Gammaproteobacteria</taxon>
        <taxon>Alteromonadales</taxon>
        <taxon>Colwelliaceae</taxon>
        <taxon>Thalassomonas</taxon>
    </lineage>
</organism>
<dbReference type="CDD" id="cd06225">
    <property type="entry name" value="HAMP"/>
    <property type="match status" value="1"/>
</dbReference>
<dbReference type="Gene3D" id="1.10.287.950">
    <property type="entry name" value="Methyl-accepting chemotaxis protein"/>
    <property type="match status" value="1"/>
</dbReference>
<feature type="domain" description="HAMP" evidence="10">
    <location>
        <begin position="212"/>
        <end position="266"/>
    </location>
</feature>
<dbReference type="KEGG" id="tvd:SG34_023520"/>
<dbReference type="PRINTS" id="PR00260">
    <property type="entry name" value="CHEMTRNSDUCR"/>
</dbReference>
<reference evidence="11 12" key="2">
    <citation type="journal article" date="2022" name="Mar. Drugs">
        <title>Bioassay-Guided Fractionation Leads to the Detection of Cholic Acid Generated by the Rare Thalassomonas sp.</title>
        <authorList>
            <person name="Pheiffer F."/>
            <person name="Schneider Y.K."/>
            <person name="Hansen E.H."/>
            <person name="Andersen J.H."/>
            <person name="Isaksson J."/>
            <person name="Busche T."/>
            <person name="R C."/>
            <person name="Kalinowski J."/>
            <person name="Zyl L.V."/>
            <person name="Trindade M."/>
        </authorList>
    </citation>
    <scope>NUCLEOTIDE SEQUENCE [LARGE SCALE GENOMIC DNA]</scope>
    <source>
        <strain evidence="11 12">XOM25</strain>
    </source>
</reference>
<feature type="transmembrane region" description="Helical" evidence="8">
    <location>
        <begin position="191"/>
        <end position="210"/>
    </location>
</feature>
<dbReference type="FunFam" id="1.10.287.950:FF:000001">
    <property type="entry name" value="Methyl-accepting chemotaxis sensory transducer"/>
    <property type="match status" value="1"/>
</dbReference>
<dbReference type="GO" id="GO:0004888">
    <property type="term" value="F:transmembrane signaling receptor activity"/>
    <property type="evidence" value="ECO:0007669"/>
    <property type="project" value="InterPro"/>
</dbReference>
<dbReference type="SMART" id="SM00283">
    <property type="entry name" value="MA"/>
    <property type="match status" value="1"/>
</dbReference>
<dbReference type="InterPro" id="IPR024478">
    <property type="entry name" value="HlyB_4HB_MCP"/>
</dbReference>
<gene>
    <name evidence="11" type="ORF">SG34_023520</name>
</gene>
<dbReference type="Proteomes" id="UP000032352">
    <property type="component" value="Chromosome"/>
</dbReference>
<dbReference type="GO" id="GO:0007165">
    <property type="term" value="P:signal transduction"/>
    <property type="evidence" value="ECO:0007669"/>
    <property type="project" value="UniProtKB-KW"/>
</dbReference>
<evidence type="ECO:0000256" key="8">
    <source>
        <dbReference type="SAM" id="Phobius"/>
    </source>
</evidence>
<dbReference type="PANTHER" id="PTHR32089">
    <property type="entry name" value="METHYL-ACCEPTING CHEMOTAXIS PROTEIN MCPB"/>
    <property type="match status" value="1"/>
</dbReference>
<evidence type="ECO:0000256" key="7">
    <source>
        <dbReference type="PROSITE-ProRule" id="PRU00284"/>
    </source>
</evidence>
<dbReference type="GO" id="GO:0016020">
    <property type="term" value="C:membrane"/>
    <property type="evidence" value="ECO:0007669"/>
    <property type="project" value="UniProtKB-SubCell"/>
</dbReference>
<comment type="subcellular location">
    <subcellularLocation>
        <location evidence="1">Membrane</location>
        <topology evidence="1">Multi-pass membrane protein</topology>
    </subcellularLocation>
</comment>
<feature type="domain" description="Methyl-accepting transducer" evidence="9">
    <location>
        <begin position="271"/>
        <end position="507"/>
    </location>
</feature>
<evidence type="ECO:0000256" key="4">
    <source>
        <dbReference type="ARBA" id="ARBA00023136"/>
    </source>
</evidence>
<dbReference type="CDD" id="cd11386">
    <property type="entry name" value="MCP_signal"/>
    <property type="match status" value="1"/>
</dbReference>
<evidence type="ECO:0000256" key="2">
    <source>
        <dbReference type="ARBA" id="ARBA00022692"/>
    </source>
</evidence>
<dbReference type="InterPro" id="IPR004090">
    <property type="entry name" value="Chemotax_Me-accpt_rcpt"/>
</dbReference>
<dbReference type="EMBL" id="CP059733">
    <property type="protein sequence ID" value="WDE04280.1"/>
    <property type="molecule type" value="Genomic_DNA"/>
</dbReference>
<protein>
    <submittedName>
        <fullName evidence="11">Methyl-accepting chemotaxis protein</fullName>
    </submittedName>
</protein>
<dbReference type="PROSITE" id="PS50885">
    <property type="entry name" value="HAMP"/>
    <property type="match status" value="1"/>
</dbReference>
<evidence type="ECO:0000256" key="3">
    <source>
        <dbReference type="ARBA" id="ARBA00022989"/>
    </source>
</evidence>
<evidence type="ECO:0000259" key="10">
    <source>
        <dbReference type="PROSITE" id="PS50885"/>
    </source>
</evidence>
<evidence type="ECO:0000256" key="6">
    <source>
        <dbReference type="ARBA" id="ARBA00029447"/>
    </source>
</evidence>
<dbReference type="SMART" id="SM00304">
    <property type="entry name" value="HAMP"/>
    <property type="match status" value="1"/>
</dbReference>
<evidence type="ECO:0000256" key="5">
    <source>
        <dbReference type="ARBA" id="ARBA00023224"/>
    </source>
</evidence>
<dbReference type="AlphaFoldDB" id="A0AAE9Z1H1"/>
<dbReference type="SUPFAM" id="SSF58104">
    <property type="entry name" value="Methyl-accepting chemotaxis protein (MCP) signaling domain"/>
    <property type="match status" value="1"/>
</dbReference>
<comment type="similarity">
    <text evidence="6">Belongs to the methyl-accepting chemotaxis (MCP) protein family.</text>
</comment>
<keyword evidence="4 8" id="KW-0472">Membrane</keyword>
<name>A0AAE9Z1H1_9GAMM</name>
<dbReference type="Pfam" id="PF00015">
    <property type="entry name" value="MCPsignal"/>
    <property type="match status" value="1"/>
</dbReference>
<proteinExistence type="inferred from homology"/>
<evidence type="ECO:0000313" key="12">
    <source>
        <dbReference type="Proteomes" id="UP000032352"/>
    </source>
</evidence>
<dbReference type="Pfam" id="PF12729">
    <property type="entry name" value="4HB_MCP_1"/>
    <property type="match status" value="1"/>
</dbReference>
<keyword evidence="3 8" id="KW-1133">Transmembrane helix</keyword>
<evidence type="ECO:0000259" key="9">
    <source>
        <dbReference type="PROSITE" id="PS50111"/>
    </source>
</evidence>
<evidence type="ECO:0000256" key="1">
    <source>
        <dbReference type="ARBA" id="ARBA00004141"/>
    </source>
</evidence>
<evidence type="ECO:0000313" key="11">
    <source>
        <dbReference type="EMBL" id="WDE04280.1"/>
    </source>
</evidence>
<dbReference type="InterPro" id="IPR004089">
    <property type="entry name" value="MCPsignal_dom"/>
</dbReference>
<dbReference type="GO" id="GO:0006935">
    <property type="term" value="P:chemotaxis"/>
    <property type="evidence" value="ECO:0007669"/>
    <property type="project" value="InterPro"/>
</dbReference>
<dbReference type="RefSeq" id="WP_053046414.1">
    <property type="nucleotide sequence ID" value="NZ_CP059733.1"/>
</dbReference>
<dbReference type="InterPro" id="IPR003660">
    <property type="entry name" value="HAMP_dom"/>
</dbReference>
<keyword evidence="5 7" id="KW-0807">Transducer</keyword>
<keyword evidence="2 8" id="KW-0812">Transmembrane</keyword>
<sequence>MNFSSIRVRYTVTFCSIAAFFIILVAMNFLLVAKTEKVMILLGQNFNPAISAVINADRDLYQARVAELQVLVSPPGSARAQEYFQSYQENAKQAGDRMAKYKQLLSMYPDILAKLGRFDASYRQWQQDSEKVFTLIRQGQTEAAKSQSESASKQTFDRLRDFYNIAGELADEKSLALSEETISSVDSQQNVLMTIGAIIIILTLIAGITAPKAMADALEHLSFELKGLSQGDGDLTKRINSERKDEIGQVADDFDELINGLAELIKSIVEQSSRVIQGVDQLDQGAGNIKGTSLHQLESVEMIVTAVNQMSYAIKEVAENAQKTANEIRQVNELTNEGKQVTQTTVTEITALSETVANATQVILKLSENSTDIASVLGVIRGIAEQTNLLALNAAIEAARAGEQGRGFAVVADEVRDLASKTQQSTEDIQKMIEALQNGVNEAVQSINTGNAATQSTVELSQKTLTALDAISAAAMRVADVAAQTASATEQQSQVAEDVSKNLTILSDHTRGNHECAEQNGEMASCTMQQAQTLSDSVTRFKLD</sequence>